<dbReference type="EMBL" id="CABFOC020000035">
    <property type="protein sequence ID" value="CAH0050513.1"/>
    <property type="molecule type" value="Genomic_DNA"/>
</dbReference>
<keyword evidence="2" id="KW-1185">Reference proteome</keyword>
<reference evidence="2" key="1">
    <citation type="submission" date="2019-06" db="EMBL/GenBank/DDBJ databases">
        <authorList>
            <person name="Broberg M."/>
        </authorList>
    </citation>
    <scope>NUCLEOTIDE SEQUENCE [LARGE SCALE GENOMIC DNA]</scope>
</reference>
<proteinExistence type="predicted"/>
<gene>
    <name evidence="1" type="ORF">CSOL1703_00002485</name>
</gene>
<organism evidence="1 2">
    <name type="scientific">Clonostachys solani</name>
    <dbReference type="NCBI Taxonomy" id="160281"/>
    <lineage>
        <taxon>Eukaryota</taxon>
        <taxon>Fungi</taxon>
        <taxon>Dikarya</taxon>
        <taxon>Ascomycota</taxon>
        <taxon>Pezizomycotina</taxon>
        <taxon>Sordariomycetes</taxon>
        <taxon>Hypocreomycetidae</taxon>
        <taxon>Hypocreales</taxon>
        <taxon>Bionectriaceae</taxon>
        <taxon>Clonostachys</taxon>
    </lineage>
</organism>
<sequence length="130" mass="14822">MLTFVKVSWPRSPWFHIPTLSDLDKPSIGSQRVFVRLLFSLQKNQEVIPGIISNPRRVFNQWVFVRLLFSLKKKPRGPARSGEGFLSGGRQGVFVSPLVFPSKKIKRNWAVGGFCFASCLPLQKDQEEYA</sequence>
<evidence type="ECO:0000313" key="1">
    <source>
        <dbReference type="EMBL" id="CAH0050513.1"/>
    </source>
</evidence>
<name>A0A9P0EK20_9HYPO</name>
<reference evidence="1 2" key="2">
    <citation type="submission" date="2021-10" db="EMBL/GenBank/DDBJ databases">
        <authorList>
            <person name="Piombo E."/>
        </authorList>
    </citation>
    <scope>NUCLEOTIDE SEQUENCE [LARGE SCALE GENOMIC DNA]</scope>
</reference>
<dbReference type="AlphaFoldDB" id="A0A9P0EK20"/>
<evidence type="ECO:0000313" key="2">
    <source>
        <dbReference type="Proteomes" id="UP000775872"/>
    </source>
</evidence>
<protein>
    <submittedName>
        <fullName evidence="1">Uncharacterized protein</fullName>
    </submittedName>
</protein>
<accession>A0A9P0EK20</accession>
<comment type="caution">
    <text evidence="1">The sequence shown here is derived from an EMBL/GenBank/DDBJ whole genome shotgun (WGS) entry which is preliminary data.</text>
</comment>
<dbReference type="Proteomes" id="UP000775872">
    <property type="component" value="Unassembled WGS sequence"/>
</dbReference>